<dbReference type="AlphaFoldDB" id="A0AA43TUY0"/>
<evidence type="ECO:0000256" key="3">
    <source>
        <dbReference type="PROSITE-ProRule" id="PRU00339"/>
    </source>
</evidence>
<organism evidence="5 6">
    <name type="scientific">Ramalina farinacea</name>
    <dbReference type="NCBI Taxonomy" id="258253"/>
    <lineage>
        <taxon>Eukaryota</taxon>
        <taxon>Fungi</taxon>
        <taxon>Dikarya</taxon>
        <taxon>Ascomycota</taxon>
        <taxon>Pezizomycotina</taxon>
        <taxon>Lecanoromycetes</taxon>
        <taxon>OSLEUM clade</taxon>
        <taxon>Lecanoromycetidae</taxon>
        <taxon>Lecanorales</taxon>
        <taxon>Lecanorineae</taxon>
        <taxon>Ramalinaceae</taxon>
        <taxon>Ramalina</taxon>
    </lineage>
</organism>
<dbReference type="GO" id="GO:0051301">
    <property type="term" value="P:cell division"/>
    <property type="evidence" value="ECO:0007669"/>
    <property type="project" value="TreeGrafter"/>
</dbReference>
<dbReference type="InterPro" id="IPR011990">
    <property type="entry name" value="TPR-like_helical_dom_sf"/>
</dbReference>
<dbReference type="GO" id="GO:0016567">
    <property type="term" value="P:protein ubiquitination"/>
    <property type="evidence" value="ECO:0007669"/>
    <property type="project" value="TreeGrafter"/>
</dbReference>
<protein>
    <submittedName>
        <fullName evidence="5">Anaphase-promoting complex subunit cdc27</fullName>
    </submittedName>
</protein>
<keyword evidence="6" id="KW-1185">Reference proteome</keyword>
<feature type="repeat" description="TPR" evidence="3">
    <location>
        <begin position="467"/>
        <end position="500"/>
    </location>
</feature>
<dbReference type="EMBL" id="JAPUFD010000008">
    <property type="protein sequence ID" value="MDI1489003.1"/>
    <property type="molecule type" value="Genomic_DNA"/>
</dbReference>
<comment type="caution">
    <text evidence="5">The sequence shown here is derived from an EMBL/GenBank/DDBJ whole genome shotgun (WGS) entry which is preliminary data.</text>
</comment>
<feature type="compositionally biased region" description="Polar residues" evidence="4">
    <location>
        <begin position="233"/>
        <end position="252"/>
    </location>
</feature>
<feature type="compositionally biased region" description="Polar residues" evidence="4">
    <location>
        <begin position="78"/>
        <end position="101"/>
    </location>
</feature>
<feature type="region of interest" description="Disordered" evidence="4">
    <location>
        <begin position="158"/>
        <end position="350"/>
    </location>
</feature>
<name>A0AA43TUY0_9LECA</name>
<evidence type="ECO:0000313" key="6">
    <source>
        <dbReference type="Proteomes" id="UP001161017"/>
    </source>
</evidence>
<dbReference type="SUPFAM" id="SSF48452">
    <property type="entry name" value="TPR-like"/>
    <property type="match status" value="2"/>
</dbReference>
<evidence type="ECO:0000256" key="2">
    <source>
        <dbReference type="ARBA" id="ARBA00038210"/>
    </source>
</evidence>
<feature type="repeat" description="TPR" evidence="3">
    <location>
        <begin position="637"/>
        <end position="670"/>
    </location>
</feature>
<accession>A0AA43TUY0</accession>
<gene>
    <name evidence="5" type="primary">CDC27_2</name>
    <name evidence="5" type="ORF">OHK93_008280</name>
</gene>
<dbReference type="GO" id="GO:0007091">
    <property type="term" value="P:metaphase/anaphase transition of mitotic cell cycle"/>
    <property type="evidence" value="ECO:0007669"/>
    <property type="project" value="TreeGrafter"/>
</dbReference>
<dbReference type="PANTHER" id="PTHR12558">
    <property type="entry name" value="CELL DIVISION CYCLE 16,23,27"/>
    <property type="match status" value="1"/>
</dbReference>
<evidence type="ECO:0000256" key="4">
    <source>
        <dbReference type="SAM" id="MobiDB-lite"/>
    </source>
</evidence>
<dbReference type="GO" id="GO:0005737">
    <property type="term" value="C:cytoplasm"/>
    <property type="evidence" value="ECO:0007669"/>
    <property type="project" value="TreeGrafter"/>
</dbReference>
<dbReference type="GO" id="GO:0031145">
    <property type="term" value="P:anaphase-promoting complex-dependent catabolic process"/>
    <property type="evidence" value="ECO:0007669"/>
    <property type="project" value="TreeGrafter"/>
</dbReference>
<feature type="compositionally biased region" description="Basic and acidic residues" evidence="4">
    <location>
        <begin position="318"/>
        <end position="332"/>
    </location>
</feature>
<dbReference type="PANTHER" id="PTHR12558:SF13">
    <property type="entry name" value="CELL DIVISION CYCLE PROTEIN 27 HOMOLOG"/>
    <property type="match status" value="1"/>
</dbReference>
<feature type="repeat" description="TPR" evidence="3">
    <location>
        <begin position="535"/>
        <end position="568"/>
    </location>
</feature>
<dbReference type="Pfam" id="PF00515">
    <property type="entry name" value="TPR_1"/>
    <property type="match status" value="2"/>
</dbReference>
<feature type="compositionally biased region" description="Polar residues" evidence="4">
    <location>
        <begin position="193"/>
        <end position="206"/>
    </location>
</feature>
<evidence type="ECO:0000256" key="1">
    <source>
        <dbReference type="ARBA" id="ARBA00022803"/>
    </source>
</evidence>
<dbReference type="Gene3D" id="1.25.40.10">
    <property type="entry name" value="Tetratricopeptide repeat domain"/>
    <property type="match status" value="4"/>
</dbReference>
<dbReference type="Pfam" id="PF13432">
    <property type="entry name" value="TPR_16"/>
    <property type="match status" value="1"/>
</dbReference>
<keyword evidence="1 3" id="KW-0802">TPR repeat</keyword>
<proteinExistence type="inferred from homology"/>
<dbReference type="Proteomes" id="UP001161017">
    <property type="component" value="Unassembled WGS sequence"/>
</dbReference>
<evidence type="ECO:0000313" key="5">
    <source>
        <dbReference type="EMBL" id="MDI1489003.1"/>
    </source>
</evidence>
<dbReference type="SMART" id="SM00028">
    <property type="entry name" value="TPR"/>
    <property type="match status" value="8"/>
</dbReference>
<sequence length="692" mass="76608">MQGKLWQAHAEHQKATECYAEALKLNPFMWDAFTALCDLGNNVLIPNVFKMTPEMVSVMSEPSHGQTPLGVLDESPPNALSRSNTNIQVPNQPPSSNDPFSISKNRVNGEVKSTTAASALFEKFNGSKNIMTPPVTAEIAVDETPTGNGIMDPTFFTGKGVEDEPPLAPTRKARGLPGMGLDFGAEAPPKMRSNASMRSKSRTNLNSEEHDEPNLSRSSTTTTGSTELKRTISGKSANSTAAPAASKSSGTASVDLGAPQRKSVRLLNQLRPQSGKFAASGAGGSLREERELRKAKAPSSKARSANTFNVGRVVSGNRKHDPMDVDSKEHKAGVSSQANPHPAMNKAPPSEASRDMEAVRWLLELCSKLGTGYFALSHYQCEDALRVFQAMPPSQRETPWVLALMGRSYFEQASYAEAEKLFARVRTLSPFRMEDMEYYSTTLWQRKNEIDLAFLSHELIELDRQSPQAWCAVGNSFSLQRDHDQALKCFRRATQLDPFFAYAYTFQGHEHMANEEYDKAMLAYRASITADNRHYNAWYGLARVFEKQGKYKPAEQHYRTASQINPTNAVLITCIGTMLEKQKNPKAALVKYSEACQIAARGTLWRYKKARVLEKLGQPDRALVELKIIKDIAPDDANVHFSLGNVYKRLGEKADAIKHYTMANNLDPKASAHIKEAMEELDDEGEDEDAEM</sequence>
<reference evidence="5" key="1">
    <citation type="journal article" date="2023" name="Genome Biol. Evol.">
        <title>First Whole Genome Sequence and Flow Cytometry Genome Size Data for the Lichen-Forming Fungus Ramalina farinacea (Ascomycota).</title>
        <authorList>
            <person name="Llewellyn T."/>
            <person name="Mian S."/>
            <person name="Hill R."/>
            <person name="Leitch I.J."/>
            <person name="Gaya E."/>
        </authorList>
    </citation>
    <scope>NUCLEOTIDE SEQUENCE</scope>
    <source>
        <strain evidence="5">LIQ254RAFAR</strain>
    </source>
</reference>
<dbReference type="InterPro" id="IPR019734">
    <property type="entry name" value="TPR_rpt"/>
</dbReference>
<dbReference type="GO" id="GO:0005680">
    <property type="term" value="C:anaphase-promoting complex"/>
    <property type="evidence" value="ECO:0007669"/>
    <property type="project" value="TreeGrafter"/>
</dbReference>
<comment type="similarity">
    <text evidence="2">Belongs to the APC3/CDC27 family.</text>
</comment>
<feature type="region of interest" description="Disordered" evidence="4">
    <location>
        <begin position="59"/>
        <end position="101"/>
    </location>
</feature>
<dbReference type="PROSITE" id="PS50005">
    <property type="entry name" value="TPR"/>
    <property type="match status" value="4"/>
</dbReference>
<feature type="repeat" description="TPR" evidence="3">
    <location>
        <begin position="399"/>
        <end position="432"/>
    </location>
</feature>
<feature type="compositionally biased region" description="Low complexity" evidence="4">
    <location>
        <begin position="216"/>
        <end position="226"/>
    </location>
</feature>